<keyword evidence="1" id="KW-1133">Transmembrane helix</keyword>
<keyword evidence="1" id="KW-0472">Membrane</keyword>
<evidence type="ECO:0000256" key="1">
    <source>
        <dbReference type="SAM" id="Phobius"/>
    </source>
</evidence>
<feature type="transmembrane region" description="Helical" evidence="1">
    <location>
        <begin position="167"/>
        <end position="188"/>
    </location>
</feature>
<proteinExistence type="predicted"/>
<accession>A0A481V8W4</accession>
<dbReference type="Pfam" id="PF06770">
    <property type="entry name" value="Arif-1"/>
    <property type="match status" value="1"/>
</dbReference>
<feature type="transmembrane region" description="Helical" evidence="1">
    <location>
        <begin position="54"/>
        <end position="72"/>
    </location>
</feature>
<organism evidence="2">
    <name type="scientific">Trichoplusia ni single nucleopolyhedrovirus</name>
    <dbReference type="NCBI Taxonomy" id="332054"/>
    <lineage>
        <taxon>Viruses</taxon>
        <taxon>Viruses incertae sedis</taxon>
        <taxon>Naldaviricetes</taxon>
        <taxon>Lefavirales</taxon>
        <taxon>Baculoviridae</taxon>
        <taxon>Alphabaculovirus</taxon>
        <taxon>Alphabaculovirus trini</taxon>
    </lineage>
</organism>
<dbReference type="InterPro" id="IPR010639">
    <property type="entry name" value="Actin-rearrang-inducing_fac"/>
</dbReference>
<feature type="transmembrane region" description="Helical" evidence="1">
    <location>
        <begin position="12"/>
        <end position="34"/>
    </location>
</feature>
<protein>
    <submittedName>
        <fullName evidence="2">Arif-1</fullName>
    </submittedName>
</protein>
<evidence type="ECO:0000313" key="2">
    <source>
        <dbReference type="EMBL" id="QBI90362.1"/>
    </source>
</evidence>
<keyword evidence="1" id="KW-0812">Transmembrane</keyword>
<dbReference type="EMBL" id="MH577296">
    <property type="protein sequence ID" value="QBI90362.1"/>
    <property type="molecule type" value="Genomic_DNA"/>
</dbReference>
<sequence length="329" mass="37636">MHVSYKMQAYLQYYTKVMLFACGFTVFVLGIVGVADERFGLIIDYENGSQVVNFSSVLLVYGLIVLLSTLVYNQIAVPLIAATTILTTIALFSMDWFVTYGHVAGLDVNERDYDLNKECWDGIVKMDNNAIQSANCFTFSNNFEVYCAKCRNEYYVGEPTFLKTKRFYIILFPTCVLLIHLLYLYVAYETKSLELKPSATSCCRTNKSTTTEDTINEEKIAIKPVNGIEKDKNVQDDKKIFYETQETYINFNENGYDSFDDDDDSDKDEIKHYHNMDKNESPYYAVPNNNTPKWNHAPYTYMTIPTTTEQQSMIAAATAPPLSFIMPSK</sequence>
<feature type="transmembrane region" description="Helical" evidence="1">
    <location>
        <begin position="79"/>
        <end position="98"/>
    </location>
</feature>
<name>A0A481V8W4_9ABAC</name>
<reference evidence="2" key="1">
    <citation type="submission" date="2018-07" db="EMBL/GenBank/DDBJ databases">
        <title>A new Alphabaculovirus highly virulent isolated from Trichoplusia ni (TnSNPV).</title>
        <authorList>
            <person name="Bivian-Hernandez M.D.L.A."/>
            <person name="Del Rincon-Castro M.C."/>
            <person name="Ibarra J.E."/>
        </authorList>
    </citation>
    <scope>NUCLEOTIDE SEQUENCE</scope>
    <source>
        <strain evidence="2">LBIV-4</strain>
    </source>
</reference>